<name>A0A5B6WYM5_9ROSI</name>
<comment type="caution">
    <text evidence="1">The sequence shown here is derived from an EMBL/GenBank/DDBJ whole genome shotgun (WGS) entry which is preliminary data.</text>
</comment>
<keyword evidence="2" id="KW-1185">Reference proteome</keyword>
<dbReference type="OrthoDB" id="10569660at2759"/>
<dbReference type="Proteomes" id="UP000325315">
    <property type="component" value="Unassembled WGS sequence"/>
</dbReference>
<protein>
    <submittedName>
        <fullName evidence="1">Pleiotropic drug resistance protein 3-like</fullName>
    </submittedName>
</protein>
<proteinExistence type="predicted"/>
<evidence type="ECO:0000313" key="2">
    <source>
        <dbReference type="Proteomes" id="UP000325315"/>
    </source>
</evidence>
<gene>
    <name evidence="1" type="ORF">EPI10_030423</name>
</gene>
<organism evidence="1 2">
    <name type="scientific">Gossypium australe</name>
    <dbReference type="NCBI Taxonomy" id="47621"/>
    <lineage>
        <taxon>Eukaryota</taxon>
        <taxon>Viridiplantae</taxon>
        <taxon>Streptophyta</taxon>
        <taxon>Embryophyta</taxon>
        <taxon>Tracheophyta</taxon>
        <taxon>Spermatophyta</taxon>
        <taxon>Magnoliopsida</taxon>
        <taxon>eudicotyledons</taxon>
        <taxon>Gunneridae</taxon>
        <taxon>Pentapetalae</taxon>
        <taxon>rosids</taxon>
        <taxon>malvids</taxon>
        <taxon>Malvales</taxon>
        <taxon>Malvaceae</taxon>
        <taxon>Malvoideae</taxon>
        <taxon>Gossypium</taxon>
    </lineage>
</organism>
<dbReference type="AlphaFoldDB" id="A0A5B6WYM5"/>
<reference evidence="2" key="1">
    <citation type="journal article" date="2019" name="Plant Biotechnol. J.">
        <title>Genome sequencing of the Australian wild diploid species Gossypium australe highlights disease resistance and delayed gland morphogenesis.</title>
        <authorList>
            <person name="Cai Y."/>
            <person name="Cai X."/>
            <person name="Wang Q."/>
            <person name="Wang P."/>
            <person name="Zhang Y."/>
            <person name="Cai C."/>
            <person name="Xu Y."/>
            <person name="Wang K."/>
            <person name="Zhou Z."/>
            <person name="Wang C."/>
            <person name="Geng S."/>
            <person name="Li B."/>
            <person name="Dong Q."/>
            <person name="Hou Y."/>
            <person name="Wang H."/>
            <person name="Ai P."/>
            <person name="Liu Z."/>
            <person name="Yi F."/>
            <person name="Sun M."/>
            <person name="An G."/>
            <person name="Cheng J."/>
            <person name="Zhang Y."/>
            <person name="Shi Q."/>
            <person name="Xie Y."/>
            <person name="Shi X."/>
            <person name="Chang Y."/>
            <person name="Huang F."/>
            <person name="Chen Y."/>
            <person name="Hong S."/>
            <person name="Mi L."/>
            <person name="Sun Q."/>
            <person name="Zhang L."/>
            <person name="Zhou B."/>
            <person name="Peng R."/>
            <person name="Zhang X."/>
            <person name="Liu F."/>
        </authorList>
    </citation>
    <scope>NUCLEOTIDE SEQUENCE [LARGE SCALE GENOMIC DNA]</scope>
    <source>
        <strain evidence="2">cv. PA1801</strain>
    </source>
</reference>
<sequence>MKYPPCSHCKTSTHLEKYYWFRPDIQCRAYKHFVRIERNVQALATEGNQTQEKLMFTTSCFVINSNIRNGCTNHMSSDESILKKIDRSYTSRVKTLMASLFRLRAKLMC</sequence>
<accession>A0A5B6WYM5</accession>
<dbReference type="EMBL" id="SMMG02000001">
    <property type="protein sequence ID" value="KAA3486523.1"/>
    <property type="molecule type" value="Genomic_DNA"/>
</dbReference>
<evidence type="ECO:0000313" key="1">
    <source>
        <dbReference type="EMBL" id="KAA3486523.1"/>
    </source>
</evidence>